<dbReference type="PRINTS" id="PR00080">
    <property type="entry name" value="SDRFAMILY"/>
</dbReference>
<dbReference type="CDD" id="cd05233">
    <property type="entry name" value="SDR_c"/>
    <property type="match status" value="1"/>
</dbReference>
<sequence length="215" mass="22818">MAAGTDAVELAADLRDDVAVESAISDVIARWGRIDHLVNCAVNFVAAGREASRSQWESALSVNVAGAALLTAKVSVHMPPGSTIVNVSSISAHVAQPDRWTYNASKAAILALTRCQALDFRGDRIRVNAVSPGWIWTPEVAKAAGGDRGAWEPLWGRFHILERLGEPREVADAVLYLSSPRSSFVTGTELMVDGGYSALGPEGLGETTKFASTET</sequence>
<dbReference type="GO" id="GO:0016491">
    <property type="term" value="F:oxidoreductase activity"/>
    <property type="evidence" value="ECO:0007669"/>
    <property type="project" value="UniProtKB-KW"/>
</dbReference>
<accession>A0A7Y9GKF6</accession>
<evidence type="ECO:0000313" key="4">
    <source>
        <dbReference type="Proteomes" id="UP000576969"/>
    </source>
</evidence>
<evidence type="ECO:0000313" key="3">
    <source>
        <dbReference type="EMBL" id="NYE18074.1"/>
    </source>
</evidence>
<proteinExistence type="inferred from homology"/>
<dbReference type="PRINTS" id="PR00081">
    <property type="entry name" value="GDHRDH"/>
</dbReference>
<dbReference type="PANTHER" id="PTHR24321:SF8">
    <property type="entry name" value="ESTRADIOL 17-BETA-DEHYDROGENASE 8-RELATED"/>
    <property type="match status" value="1"/>
</dbReference>
<dbReference type="InterPro" id="IPR036291">
    <property type="entry name" value="NAD(P)-bd_dom_sf"/>
</dbReference>
<dbReference type="AlphaFoldDB" id="A0A7Y9GKF6"/>
<comment type="caution">
    <text evidence="3">The sequence shown here is derived from an EMBL/GenBank/DDBJ whole genome shotgun (WGS) entry which is preliminary data.</text>
</comment>
<protein>
    <submittedName>
        <fullName evidence="3">NAD(P)-dependent dehydrogenase (Short-subunit alcohol dehydrogenase family)</fullName>
    </submittedName>
</protein>
<dbReference type="InterPro" id="IPR002347">
    <property type="entry name" value="SDR_fam"/>
</dbReference>
<dbReference type="Proteomes" id="UP000576969">
    <property type="component" value="Unassembled WGS sequence"/>
</dbReference>
<evidence type="ECO:0000256" key="2">
    <source>
        <dbReference type="ARBA" id="ARBA00023002"/>
    </source>
</evidence>
<name>A0A7Y9GKF6_9MICO</name>
<evidence type="ECO:0000256" key="1">
    <source>
        <dbReference type="ARBA" id="ARBA00006484"/>
    </source>
</evidence>
<dbReference type="InterPro" id="IPR020904">
    <property type="entry name" value="Sc_DH/Rdtase_CS"/>
</dbReference>
<dbReference type="SUPFAM" id="SSF51735">
    <property type="entry name" value="NAD(P)-binding Rossmann-fold domains"/>
    <property type="match status" value="1"/>
</dbReference>
<dbReference type="PROSITE" id="PS00061">
    <property type="entry name" value="ADH_SHORT"/>
    <property type="match status" value="1"/>
</dbReference>
<dbReference type="PANTHER" id="PTHR24321">
    <property type="entry name" value="DEHYDROGENASES, SHORT CHAIN"/>
    <property type="match status" value="1"/>
</dbReference>
<keyword evidence="2" id="KW-0560">Oxidoreductase</keyword>
<dbReference type="Gene3D" id="3.40.50.720">
    <property type="entry name" value="NAD(P)-binding Rossmann-like Domain"/>
    <property type="match status" value="1"/>
</dbReference>
<keyword evidence="4" id="KW-1185">Reference proteome</keyword>
<reference evidence="3 4" key="1">
    <citation type="submission" date="2020-07" db="EMBL/GenBank/DDBJ databases">
        <title>Sequencing the genomes of 1000 actinobacteria strains.</title>
        <authorList>
            <person name="Klenk H.-P."/>
        </authorList>
    </citation>
    <scope>NUCLEOTIDE SEQUENCE [LARGE SCALE GENOMIC DNA]</scope>
    <source>
        <strain evidence="3 4">DSM 24662</strain>
    </source>
</reference>
<gene>
    <name evidence="3" type="ORF">BJ991_000102</name>
</gene>
<dbReference type="Pfam" id="PF13561">
    <property type="entry name" value="adh_short_C2"/>
    <property type="match status" value="1"/>
</dbReference>
<comment type="similarity">
    <text evidence="1">Belongs to the short-chain dehydrogenases/reductases (SDR) family.</text>
</comment>
<dbReference type="EMBL" id="JACCBV010000001">
    <property type="protein sequence ID" value="NYE18074.1"/>
    <property type="molecule type" value="Genomic_DNA"/>
</dbReference>
<organism evidence="3 4">
    <name type="scientific">Microbacterium immunditiarum</name>
    <dbReference type="NCBI Taxonomy" id="337480"/>
    <lineage>
        <taxon>Bacteria</taxon>
        <taxon>Bacillati</taxon>
        <taxon>Actinomycetota</taxon>
        <taxon>Actinomycetes</taxon>
        <taxon>Micrococcales</taxon>
        <taxon>Microbacteriaceae</taxon>
        <taxon>Microbacterium</taxon>
    </lineage>
</organism>